<dbReference type="EMBL" id="HG792016">
    <property type="protein sequence ID" value="CDM32271.1"/>
    <property type="molecule type" value="Genomic_DNA"/>
</dbReference>
<proteinExistence type="predicted"/>
<protein>
    <submittedName>
        <fullName evidence="1">Genomic scaffold, ProqFM164S02</fullName>
    </submittedName>
</protein>
<name>W6Q8J2_PENRF</name>
<reference evidence="1" key="1">
    <citation type="journal article" date="2014" name="Nat. Commun.">
        <title>Multiple recent horizontal transfers of a large genomic region in cheese making fungi.</title>
        <authorList>
            <person name="Cheeseman K."/>
            <person name="Ropars J."/>
            <person name="Renault P."/>
            <person name="Dupont J."/>
            <person name="Gouzy J."/>
            <person name="Branca A."/>
            <person name="Abraham A.L."/>
            <person name="Ceppi M."/>
            <person name="Conseiller E."/>
            <person name="Debuchy R."/>
            <person name="Malagnac F."/>
            <person name="Goarin A."/>
            <person name="Silar P."/>
            <person name="Lacoste S."/>
            <person name="Sallet E."/>
            <person name="Bensimon A."/>
            <person name="Giraud T."/>
            <person name="Brygoo Y."/>
        </authorList>
    </citation>
    <scope>NUCLEOTIDE SEQUENCE [LARGE SCALE GENOMIC DNA]</scope>
    <source>
        <strain evidence="1">FM164</strain>
    </source>
</reference>
<dbReference type="Proteomes" id="UP000030686">
    <property type="component" value="Unassembled WGS sequence"/>
</dbReference>
<evidence type="ECO:0000313" key="1">
    <source>
        <dbReference type="EMBL" id="CDM32271.1"/>
    </source>
</evidence>
<accession>W6Q8J2</accession>
<dbReference type="OMA" id="ITPACYL"/>
<sequence length="129" mass="14406">MKEFAVLLHNTRELVVTPIVLVELPKELVMTIDNSITETYNNSINTKANTSISMSQSSIAITPACYLCHDPRHLQRRCPLFALWKSAVETLCRDHTIDPMNLLEQIDIGILVTALASALPDRDGDISMQ</sequence>
<gene>
    <name evidence="1" type="ORF">PROQFM164_S02g002422</name>
</gene>
<dbReference type="AlphaFoldDB" id="W6Q8J2"/>
<keyword evidence="2" id="KW-1185">Reference proteome</keyword>
<organism evidence="1 2">
    <name type="scientific">Penicillium roqueforti (strain FM164)</name>
    <dbReference type="NCBI Taxonomy" id="1365484"/>
    <lineage>
        <taxon>Eukaryota</taxon>
        <taxon>Fungi</taxon>
        <taxon>Dikarya</taxon>
        <taxon>Ascomycota</taxon>
        <taxon>Pezizomycotina</taxon>
        <taxon>Eurotiomycetes</taxon>
        <taxon>Eurotiomycetidae</taxon>
        <taxon>Eurotiales</taxon>
        <taxon>Aspergillaceae</taxon>
        <taxon>Penicillium</taxon>
    </lineage>
</organism>
<dbReference type="OrthoDB" id="4361168at2759"/>
<evidence type="ECO:0000313" key="2">
    <source>
        <dbReference type="Proteomes" id="UP000030686"/>
    </source>
</evidence>